<comment type="catalytic activity">
    <reaction evidence="11">
        <text>N-terminal L-seryl-[histone H4] + acetyl-CoA = N-terminal N(alpha)-acetyl-L-seryl-[histone H4] + CoA + H(+)</text>
        <dbReference type="Rhea" id="RHEA:50596"/>
        <dbReference type="Rhea" id="RHEA-COMP:12740"/>
        <dbReference type="Rhea" id="RHEA-COMP:12743"/>
        <dbReference type="ChEBI" id="CHEBI:15378"/>
        <dbReference type="ChEBI" id="CHEBI:57287"/>
        <dbReference type="ChEBI" id="CHEBI:57288"/>
        <dbReference type="ChEBI" id="CHEBI:64738"/>
        <dbReference type="ChEBI" id="CHEBI:83690"/>
        <dbReference type="EC" id="2.3.1.257"/>
    </reaction>
</comment>
<evidence type="ECO:0000256" key="7">
    <source>
        <dbReference type="ARBA" id="ARBA00022679"/>
    </source>
</evidence>
<evidence type="ECO:0000259" key="12">
    <source>
        <dbReference type="PROSITE" id="PS51186"/>
    </source>
</evidence>
<accession>A0A1Y2EU49</accession>
<reference evidence="13 14" key="1">
    <citation type="submission" date="2016-07" db="EMBL/GenBank/DDBJ databases">
        <title>Pervasive Adenine N6-methylation of Active Genes in Fungi.</title>
        <authorList>
            <consortium name="DOE Joint Genome Institute"/>
            <person name="Mondo S.J."/>
            <person name="Dannebaum R.O."/>
            <person name="Kuo R.C."/>
            <person name="Labutti K."/>
            <person name="Haridas S."/>
            <person name="Kuo A."/>
            <person name="Salamov A."/>
            <person name="Ahrendt S.R."/>
            <person name="Lipzen A."/>
            <person name="Sullivan W."/>
            <person name="Andreopoulos W.B."/>
            <person name="Clum A."/>
            <person name="Lindquist E."/>
            <person name="Daum C."/>
            <person name="Ramamoorthy G.K."/>
            <person name="Gryganskyi A."/>
            <person name="Culley D."/>
            <person name="Magnuson J.K."/>
            <person name="James T.Y."/>
            <person name="O'Malley M.A."/>
            <person name="Stajich J.E."/>
            <person name="Spatafora J.W."/>
            <person name="Visel A."/>
            <person name="Grigoriev I.V."/>
        </authorList>
    </citation>
    <scope>NUCLEOTIDE SEQUENCE [LARGE SCALE GENOMIC DNA]</scope>
    <source>
        <strain evidence="13 14">62-1032</strain>
    </source>
</reference>
<organism evidence="13 14">
    <name type="scientific">Leucosporidium creatinivorum</name>
    <dbReference type="NCBI Taxonomy" id="106004"/>
    <lineage>
        <taxon>Eukaryota</taxon>
        <taxon>Fungi</taxon>
        <taxon>Dikarya</taxon>
        <taxon>Basidiomycota</taxon>
        <taxon>Pucciniomycotina</taxon>
        <taxon>Microbotryomycetes</taxon>
        <taxon>Leucosporidiales</taxon>
        <taxon>Leucosporidium</taxon>
    </lineage>
</organism>
<dbReference type="Pfam" id="PF00583">
    <property type="entry name" value="Acetyltransf_1"/>
    <property type="match status" value="1"/>
</dbReference>
<dbReference type="GO" id="GO:0043998">
    <property type="term" value="F:histone H2A acetyltransferase activity"/>
    <property type="evidence" value="ECO:0007669"/>
    <property type="project" value="InterPro"/>
</dbReference>
<dbReference type="InParanoid" id="A0A1Y2EU49"/>
<dbReference type="FunCoup" id="A0A1Y2EU49">
    <property type="interactions" value="584"/>
</dbReference>
<evidence type="ECO:0000256" key="1">
    <source>
        <dbReference type="ARBA" id="ARBA00004123"/>
    </source>
</evidence>
<keyword evidence="14" id="KW-1185">Reference proteome</keyword>
<dbReference type="InterPro" id="IPR039949">
    <property type="entry name" value="NAA40"/>
</dbReference>
<dbReference type="EC" id="2.3.1.257" evidence="4"/>
<keyword evidence="7 13" id="KW-0808">Transferase</keyword>
<evidence type="ECO:0000256" key="5">
    <source>
        <dbReference type="ARBA" id="ARBA00015043"/>
    </source>
</evidence>
<gene>
    <name evidence="13" type="ORF">BCR35DRAFT_306473</name>
</gene>
<evidence type="ECO:0000256" key="10">
    <source>
        <dbReference type="ARBA" id="ARBA00047821"/>
    </source>
</evidence>
<proteinExistence type="inferred from homology"/>
<comment type="catalytic activity">
    <reaction evidence="10">
        <text>N-terminal L-seryl-[histone H2A] + acetyl-CoA = N-terminal N(alpha)-acetyl-L-seryl-[histone H2A] + CoA + H(+)</text>
        <dbReference type="Rhea" id="RHEA:50600"/>
        <dbReference type="Rhea" id="RHEA-COMP:12742"/>
        <dbReference type="Rhea" id="RHEA-COMP:12744"/>
        <dbReference type="ChEBI" id="CHEBI:15378"/>
        <dbReference type="ChEBI" id="CHEBI:57287"/>
        <dbReference type="ChEBI" id="CHEBI:57288"/>
        <dbReference type="ChEBI" id="CHEBI:64738"/>
        <dbReference type="ChEBI" id="CHEBI:83690"/>
        <dbReference type="EC" id="2.3.1.257"/>
    </reaction>
</comment>
<dbReference type="GO" id="GO:0010485">
    <property type="term" value="F:histone H4 acetyltransferase activity"/>
    <property type="evidence" value="ECO:0007669"/>
    <property type="project" value="InterPro"/>
</dbReference>
<evidence type="ECO:0000313" key="14">
    <source>
        <dbReference type="Proteomes" id="UP000193467"/>
    </source>
</evidence>
<evidence type="ECO:0000256" key="4">
    <source>
        <dbReference type="ARBA" id="ARBA00012950"/>
    </source>
</evidence>
<dbReference type="GO" id="GO:0005634">
    <property type="term" value="C:nucleus"/>
    <property type="evidence" value="ECO:0007669"/>
    <property type="project" value="UniProtKB-SubCell"/>
</dbReference>
<protein>
    <recommendedName>
        <fullName evidence="5">N-alpha-acetyltransferase 40</fullName>
        <ecNumber evidence="4">2.3.1.257</ecNumber>
    </recommendedName>
</protein>
<evidence type="ECO:0000256" key="3">
    <source>
        <dbReference type="ARBA" id="ARBA00008870"/>
    </source>
</evidence>
<feature type="domain" description="N-acetyltransferase" evidence="12">
    <location>
        <begin position="60"/>
        <end position="209"/>
    </location>
</feature>
<dbReference type="GO" id="GO:0005737">
    <property type="term" value="C:cytoplasm"/>
    <property type="evidence" value="ECO:0007669"/>
    <property type="project" value="UniProtKB-SubCell"/>
</dbReference>
<dbReference type="InterPro" id="IPR000182">
    <property type="entry name" value="GNAT_dom"/>
</dbReference>
<comment type="similarity">
    <text evidence="3">Belongs to the acetyltransferase family. NAA40 subfamily.</text>
</comment>
<comment type="caution">
    <text evidence="13">The sequence shown here is derived from an EMBL/GenBank/DDBJ whole genome shotgun (WGS) entry which is preliminary data.</text>
</comment>
<sequence length="211" mass="24641">MSRPHICVKLARAATSDAIKSKLATHYSTATSKALVVPLRDSKAVAEVYWFKELPAALRTWVWELFEQNMKAHYEVSHDGWDPEEKRKELFDRESRFIVLRADRSSPPLGYTIFRFDTEETKDVEEADVVYLYELQVEASAQGKGIGRLLMELLQHVSKDWRMDKTMLTVFKKNEQAVRFYEKLGWVTDEIDPSFYGRKHADYRILSKPCE</sequence>
<dbReference type="EMBL" id="MCGR01000039">
    <property type="protein sequence ID" value="ORY75047.1"/>
    <property type="molecule type" value="Genomic_DNA"/>
</dbReference>
<dbReference type="PANTHER" id="PTHR20531">
    <property type="entry name" value="N-ALPHA-ACETYLTRANSFERASE 40"/>
    <property type="match status" value="1"/>
</dbReference>
<dbReference type="STRING" id="106004.A0A1Y2EU49"/>
<dbReference type="PANTHER" id="PTHR20531:SF1">
    <property type="entry name" value="N-ALPHA-ACETYLTRANSFERASE 40"/>
    <property type="match status" value="1"/>
</dbReference>
<keyword evidence="8" id="KW-0539">Nucleus</keyword>
<dbReference type="AlphaFoldDB" id="A0A1Y2EU49"/>
<dbReference type="GO" id="GO:1990189">
    <property type="term" value="F:protein N-terminal-serine acetyltransferase activity"/>
    <property type="evidence" value="ECO:0007669"/>
    <property type="project" value="UniProtKB-EC"/>
</dbReference>
<dbReference type="SUPFAM" id="SSF55729">
    <property type="entry name" value="Acyl-CoA N-acyltransferases (Nat)"/>
    <property type="match status" value="1"/>
</dbReference>
<evidence type="ECO:0000256" key="6">
    <source>
        <dbReference type="ARBA" id="ARBA00022490"/>
    </source>
</evidence>
<dbReference type="InterPro" id="IPR016181">
    <property type="entry name" value="Acyl_CoA_acyltransferase"/>
</dbReference>
<dbReference type="CDD" id="cd04301">
    <property type="entry name" value="NAT_SF"/>
    <property type="match status" value="1"/>
</dbReference>
<evidence type="ECO:0000256" key="2">
    <source>
        <dbReference type="ARBA" id="ARBA00004496"/>
    </source>
</evidence>
<dbReference type="Gene3D" id="3.40.630.30">
    <property type="match status" value="1"/>
</dbReference>
<name>A0A1Y2EU49_9BASI</name>
<keyword evidence="6" id="KW-0963">Cytoplasm</keyword>
<dbReference type="OrthoDB" id="424551at2759"/>
<dbReference type="Proteomes" id="UP000193467">
    <property type="component" value="Unassembled WGS sequence"/>
</dbReference>
<keyword evidence="9 13" id="KW-0012">Acyltransferase</keyword>
<evidence type="ECO:0000313" key="13">
    <source>
        <dbReference type="EMBL" id="ORY75047.1"/>
    </source>
</evidence>
<evidence type="ECO:0000256" key="9">
    <source>
        <dbReference type="ARBA" id="ARBA00023315"/>
    </source>
</evidence>
<evidence type="ECO:0000256" key="8">
    <source>
        <dbReference type="ARBA" id="ARBA00023242"/>
    </source>
</evidence>
<comment type="subcellular location">
    <subcellularLocation>
        <location evidence="2">Cytoplasm</location>
    </subcellularLocation>
    <subcellularLocation>
        <location evidence="1">Nucleus</location>
    </subcellularLocation>
</comment>
<evidence type="ECO:0000256" key="11">
    <source>
        <dbReference type="ARBA" id="ARBA00049524"/>
    </source>
</evidence>
<dbReference type="PROSITE" id="PS51186">
    <property type="entry name" value="GNAT"/>
    <property type="match status" value="1"/>
</dbReference>